<dbReference type="InterPro" id="IPR011333">
    <property type="entry name" value="SKP1/BTB/POZ_sf"/>
</dbReference>
<proteinExistence type="predicted"/>
<dbReference type="EMBL" id="JAWHQM010000016">
    <property type="protein sequence ID" value="KAK5630476.1"/>
    <property type="molecule type" value="Genomic_DNA"/>
</dbReference>
<dbReference type="Gene3D" id="3.30.710.10">
    <property type="entry name" value="Potassium Channel Kv1.1, Chain A"/>
    <property type="match status" value="1"/>
</dbReference>
<evidence type="ECO:0008006" key="3">
    <source>
        <dbReference type="Google" id="ProtNLM"/>
    </source>
</evidence>
<dbReference type="AlphaFoldDB" id="A0AAN7URP8"/>
<reference evidence="1 2" key="1">
    <citation type="submission" date="2023-10" db="EMBL/GenBank/DDBJ databases">
        <title>Draft genome sequence of Xylaria bambusicola isolate GMP-LS, the root and basal stem rot pathogen of sugarcane in Indonesia.</title>
        <authorList>
            <person name="Selvaraj P."/>
            <person name="Muralishankar V."/>
            <person name="Muruganantham S."/>
            <person name="Sp S."/>
            <person name="Haryani S."/>
            <person name="Lau K.J.X."/>
            <person name="Naqvi N.I."/>
        </authorList>
    </citation>
    <scope>NUCLEOTIDE SEQUENCE [LARGE SCALE GENOMIC DNA]</scope>
    <source>
        <strain evidence="1">GMP-LS</strain>
    </source>
</reference>
<dbReference type="Proteomes" id="UP001305414">
    <property type="component" value="Unassembled WGS sequence"/>
</dbReference>
<comment type="caution">
    <text evidence="1">The sequence shown here is derived from an EMBL/GenBank/DDBJ whole genome shotgun (WGS) entry which is preliminary data.</text>
</comment>
<sequence length="425" mass="47910">MAAFISNVLQMASRRSSKSSTCSHPRLPPRVEVFDPDGDMLLLVGKQVCTERSCNSAQNKASNAICFHVNSTIIAGASPAFGFVLYSPSAVNASGNSVEWTVRLPEDDPQAMHTIINILYGHFPVTLADEHMHIEQLLNLAILADKYDLVHHFTEWSAQWVQDMEPYWVGRKFVGKSTEDLESLLWIFWVLGHEPLYTYMILQIAFHSELDAAGKLTDPTEQLCFTNEFREVPVPPYAPIEIGHTRIEVLKMIRKHIKATLEEHLHGKRQSVWLRCRRMDGADDGAWRQSILVAFVEMLEAEGIWPLPSAYLLTASPRSLVEIFRVNPSIPAFMHHHDGQFCEPDGTFWERIEKLLREVRFTLPAQSAIHLSEQAVKSGLAGHFKSKGLAIGLDKGHWNVREILEFQEAVATSEHAPSARSQAQS</sequence>
<organism evidence="1 2">
    <name type="scientific">Xylaria bambusicola</name>
    <dbReference type="NCBI Taxonomy" id="326684"/>
    <lineage>
        <taxon>Eukaryota</taxon>
        <taxon>Fungi</taxon>
        <taxon>Dikarya</taxon>
        <taxon>Ascomycota</taxon>
        <taxon>Pezizomycotina</taxon>
        <taxon>Sordariomycetes</taxon>
        <taxon>Xylariomycetidae</taxon>
        <taxon>Xylariales</taxon>
        <taxon>Xylariaceae</taxon>
        <taxon>Xylaria</taxon>
    </lineage>
</organism>
<accession>A0AAN7URP8</accession>
<evidence type="ECO:0000313" key="2">
    <source>
        <dbReference type="Proteomes" id="UP001305414"/>
    </source>
</evidence>
<evidence type="ECO:0000313" key="1">
    <source>
        <dbReference type="EMBL" id="KAK5630476.1"/>
    </source>
</evidence>
<protein>
    <recommendedName>
        <fullName evidence="3">BTB domain-containing protein</fullName>
    </recommendedName>
</protein>
<name>A0AAN7URP8_9PEZI</name>
<keyword evidence="2" id="KW-1185">Reference proteome</keyword>
<gene>
    <name evidence="1" type="ORF">RRF57_006191</name>
</gene>